<keyword evidence="1 8" id="KW-0813">Transport</keyword>
<evidence type="ECO:0000256" key="5">
    <source>
        <dbReference type="ARBA" id="ARBA00023010"/>
    </source>
</evidence>
<dbReference type="PROSITE" id="PS01067">
    <property type="entry name" value="SECE_SEC61G"/>
    <property type="match status" value="1"/>
</dbReference>
<dbReference type="InterPro" id="IPR023391">
    <property type="entry name" value="Prot_translocase_SecE_dom_sf"/>
</dbReference>
<evidence type="ECO:0000256" key="1">
    <source>
        <dbReference type="ARBA" id="ARBA00022448"/>
    </source>
</evidence>
<evidence type="ECO:0000313" key="9">
    <source>
        <dbReference type="EMBL" id="ACS89446.1"/>
    </source>
</evidence>
<keyword evidence="3 8" id="KW-0653">Protein transport</keyword>
<dbReference type="AlphaFoldDB" id="C6A1F1"/>
<comment type="subcellular location">
    <subcellularLocation>
        <location evidence="8">Cell membrane</location>
        <topology evidence="8">Single-pass membrane protein</topology>
    </subcellularLocation>
    <subcellularLocation>
        <location evidence="7">Endomembrane system</location>
        <topology evidence="7">Single-pass membrane protein</topology>
    </subcellularLocation>
</comment>
<dbReference type="EMBL" id="CP001463">
    <property type="protein sequence ID" value="ACS89446.1"/>
    <property type="molecule type" value="Genomic_DNA"/>
</dbReference>
<reference evidence="9 10" key="1">
    <citation type="journal article" date="2009" name="Appl. Environ. Microbiol.">
        <title>Metabolic versatility and indigenous origin of the archaeon Thermococcus sibiricus, isolated from a siberian oil reservoir, as revealed by genome analysis.</title>
        <authorList>
            <person name="Mardanov A.V."/>
            <person name="Ravin N.V."/>
            <person name="Svetlitchnyi V.A."/>
            <person name="Beletsky A.V."/>
            <person name="Miroshnichenko M.L."/>
            <person name="Bonch-Osmolovskaya E.A."/>
            <person name="Skryabin K.G."/>
        </authorList>
    </citation>
    <scope>NUCLEOTIDE SEQUENCE [LARGE SCALE GENOMIC DNA]</scope>
    <source>
        <strain evidence="10">DSM 12597 / MM 739</strain>
    </source>
</reference>
<name>C6A1F1_THESM</name>
<protein>
    <recommendedName>
        <fullName evidence="8">Protein translocase subunit SecE</fullName>
    </recommendedName>
    <alternativeName>
        <fullName evidence="8">Protein transport protein Sec61 gamma subunit homolog</fullName>
    </alternativeName>
</protein>
<evidence type="ECO:0000256" key="2">
    <source>
        <dbReference type="ARBA" id="ARBA00022692"/>
    </source>
</evidence>
<evidence type="ECO:0000256" key="3">
    <source>
        <dbReference type="ARBA" id="ARBA00022927"/>
    </source>
</evidence>
<dbReference type="HAMAP" id="MF_00422">
    <property type="entry name" value="SecE"/>
    <property type="match status" value="1"/>
</dbReference>
<dbReference type="NCBIfam" id="NF006909">
    <property type="entry name" value="PRK09400.1-4"/>
    <property type="match status" value="1"/>
</dbReference>
<dbReference type="SUPFAM" id="SSF103456">
    <property type="entry name" value="Preprotein translocase SecE subunit"/>
    <property type="match status" value="1"/>
</dbReference>
<keyword evidence="8" id="KW-1003">Cell membrane</keyword>
<sequence length="65" mass="7249">MLKMAESYMEKFKSFISESKRVFLVTKKPGWKEYKLAAKITGIGIILIGVIGMIIRVIGSLVQGT</sequence>
<comment type="subunit">
    <text evidence="8">Component of the Sec protein translocase complex. Heterotrimer consisting of SecY (alpha), SecG (beta) and SecE (gamma) subunits. The heterotrimers can form oligomers, although 1 heterotrimer is thought to be able to translocate proteins. Interacts with the ribosome. May interact with SecDF, and other proteins may be involved.</text>
</comment>
<dbReference type="GO" id="GO:0065002">
    <property type="term" value="P:intracellular protein transmembrane transport"/>
    <property type="evidence" value="ECO:0007669"/>
    <property type="project" value="UniProtKB-UniRule"/>
</dbReference>
<dbReference type="InterPro" id="IPR008158">
    <property type="entry name" value="Translocase_Sec61-g"/>
</dbReference>
<evidence type="ECO:0000256" key="6">
    <source>
        <dbReference type="ARBA" id="ARBA00023136"/>
    </source>
</evidence>
<keyword evidence="2 8" id="KW-0812">Transmembrane</keyword>
<dbReference type="GO" id="GO:0012505">
    <property type="term" value="C:endomembrane system"/>
    <property type="evidence" value="ECO:0007669"/>
    <property type="project" value="UniProtKB-SubCell"/>
</dbReference>
<dbReference type="GO" id="GO:0005886">
    <property type="term" value="C:plasma membrane"/>
    <property type="evidence" value="ECO:0007669"/>
    <property type="project" value="UniProtKB-SubCell"/>
</dbReference>
<evidence type="ECO:0000256" key="8">
    <source>
        <dbReference type="HAMAP-Rule" id="MF_00422"/>
    </source>
</evidence>
<dbReference type="HOGENOM" id="CLU_191921_0_1_2"/>
<keyword evidence="5 8" id="KW-0811">Translocation</keyword>
<keyword evidence="10" id="KW-1185">Reference proteome</keyword>
<dbReference type="Proteomes" id="UP000009079">
    <property type="component" value="Chromosome"/>
</dbReference>
<accession>C6A1F1</accession>
<feature type="transmembrane region" description="Helical" evidence="8">
    <location>
        <begin position="36"/>
        <end position="59"/>
    </location>
</feature>
<evidence type="ECO:0000256" key="7">
    <source>
        <dbReference type="ARBA" id="ARBA00037847"/>
    </source>
</evidence>
<evidence type="ECO:0000313" key="10">
    <source>
        <dbReference type="Proteomes" id="UP000009079"/>
    </source>
</evidence>
<organism evidence="9 10">
    <name type="scientific">Thermococcus sibiricus (strain DSM 12597 / MM 739)</name>
    <dbReference type="NCBI Taxonomy" id="604354"/>
    <lineage>
        <taxon>Archaea</taxon>
        <taxon>Methanobacteriati</taxon>
        <taxon>Methanobacteriota</taxon>
        <taxon>Thermococci</taxon>
        <taxon>Thermococcales</taxon>
        <taxon>Thermococcaceae</taxon>
        <taxon>Thermococcus</taxon>
    </lineage>
</organism>
<dbReference type="KEGG" id="tsi:TSIB_0380"/>
<dbReference type="InterPro" id="IPR001901">
    <property type="entry name" value="Translocase_SecE/Sec61-g"/>
</dbReference>
<dbReference type="eggNOG" id="arCOG02204">
    <property type="taxonomic scope" value="Archaea"/>
</dbReference>
<dbReference type="GO" id="GO:0008320">
    <property type="term" value="F:protein transmembrane transporter activity"/>
    <property type="evidence" value="ECO:0007669"/>
    <property type="project" value="UniProtKB-UniRule"/>
</dbReference>
<proteinExistence type="inferred from homology"/>
<dbReference type="Gene3D" id="1.20.5.820">
    <property type="entry name" value="Preprotein translocase SecE subunit"/>
    <property type="match status" value="1"/>
</dbReference>
<gene>
    <name evidence="8" type="primary">secE</name>
    <name evidence="9" type="ordered locus">TSIB_0380</name>
</gene>
<evidence type="ECO:0000256" key="4">
    <source>
        <dbReference type="ARBA" id="ARBA00022989"/>
    </source>
</evidence>
<dbReference type="GO" id="GO:0009306">
    <property type="term" value="P:protein secretion"/>
    <property type="evidence" value="ECO:0007669"/>
    <property type="project" value="UniProtKB-UniRule"/>
</dbReference>
<keyword evidence="6 8" id="KW-0472">Membrane</keyword>
<comment type="similarity">
    <text evidence="8">Belongs to the SecE/SEC61-gamma family.</text>
</comment>
<comment type="function">
    <text evidence="8">Essential subunit of the Sec protein translocation channel SecYEG. Clamps together the 2 halves of SecY. May contact the channel plug during translocation.</text>
</comment>
<dbReference type="Pfam" id="PF00584">
    <property type="entry name" value="SecE"/>
    <property type="match status" value="1"/>
</dbReference>
<dbReference type="STRING" id="604354.TSIB_0380"/>
<keyword evidence="4 8" id="KW-1133">Transmembrane helix</keyword>
<dbReference type="NCBIfam" id="TIGR00327">
    <property type="entry name" value="secE_euk_arch"/>
    <property type="match status" value="1"/>
</dbReference>
<dbReference type="GO" id="GO:0006605">
    <property type="term" value="P:protein targeting"/>
    <property type="evidence" value="ECO:0007669"/>
    <property type="project" value="UniProtKB-UniRule"/>
</dbReference>